<evidence type="ECO:0008006" key="4">
    <source>
        <dbReference type="Google" id="ProtNLM"/>
    </source>
</evidence>
<evidence type="ECO:0000313" key="3">
    <source>
        <dbReference type="Proteomes" id="UP000027265"/>
    </source>
</evidence>
<dbReference type="OrthoDB" id="2681472at2759"/>
<keyword evidence="3" id="KW-1185">Reference proteome</keyword>
<gene>
    <name evidence="2" type="ORF">JAAARDRAFT_73261</name>
</gene>
<organism evidence="2 3">
    <name type="scientific">Jaapia argillacea MUCL 33604</name>
    <dbReference type="NCBI Taxonomy" id="933084"/>
    <lineage>
        <taxon>Eukaryota</taxon>
        <taxon>Fungi</taxon>
        <taxon>Dikarya</taxon>
        <taxon>Basidiomycota</taxon>
        <taxon>Agaricomycotina</taxon>
        <taxon>Agaricomycetes</taxon>
        <taxon>Agaricomycetidae</taxon>
        <taxon>Jaapiales</taxon>
        <taxon>Jaapiaceae</taxon>
        <taxon>Jaapia</taxon>
    </lineage>
</organism>
<dbReference type="Gene3D" id="1.10.150.50">
    <property type="entry name" value="Transcription Factor, Ets-1"/>
    <property type="match status" value="1"/>
</dbReference>
<feature type="region of interest" description="Disordered" evidence="1">
    <location>
        <begin position="139"/>
        <end position="161"/>
    </location>
</feature>
<dbReference type="InterPro" id="IPR013761">
    <property type="entry name" value="SAM/pointed_sf"/>
</dbReference>
<dbReference type="Proteomes" id="UP000027265">
    <property type="component" value="Unassembled WGS sequence"/>
</dbReference>
<proteinExistence type="predicted"/>
<dbReference type="AlphaFoldDB" id="A0A067PB85"/>
<dbReference type="InParanoid" id="A0A067PB85"/>
<feature type="compositionally biased region" description="Acidic residues" evidence="1">
    <location>
        <begin position="145"/>
        <end position="158"/>
    </location>
</feature>
<evidence type="ECO:0000313" key="2">
    <source>
        <dbReference type="EMBL" id="KDQ52188.1"/>
    </source>
</evidence>
<protein>
    <recommendedName>
        <fullName evidence="4">SAM domain-containing protein</fullName>
    </recommendedName>
</protein>
<accession>A0A067PB85</accession>
<name>A0A067PB85_9AGAM</name>
<sequence length="372" mass="40900">MSTNIAAQAASPEAEDGVTLTFSALLQYTVPTLTAAGKKSTKRESKSKEFRFKANNDNFVKFLEAFLTAHDESKYRVSARKPFRFKWCCPPRKAKTAALDVEKVEEYQGMLEFLEANECSEKVVIITVDMDNVKKRCTVRASGPDSDDGSGDENEEASDISPLSGLDQRLARWRIKIEKKYSDDSGGFTYIHADGTVQNLTPPAILAWSAALDEGLVTLDYPLNVTSLDPKACKAVLDPRRQQPKPQSGSSDLGHFATIMSSMQTLFSSLTPAPIPLITPLTPTRRAASNEIPSSPPVLSPSHLPRFLRYAQEKVGVQSALSFESQLRNEGMGPDILHEIDNATLMALGISLGDVVRLKKHSLKWWNGPDAK</sequence>
<evidence type="ECO:0000256" key="1">
    <source>
        <dbReference type="SAM" id="MobiDB-lite"/>
    </source>
</evidence>
<dbReference type="EMBL" id="KL197742">
    <property type="protein sequence ID" value="KDQ52188.1"/>
    <property type="molecule type" value="Genomic_DNA"/>
</dbReference>
<dbReference type="HOGENOM" id="CLU_033557_1_0_1"/>
<reference evidence="3" key="1">
    <citation type="journal article" date="2014" name="Proc. Natl. Acad. Sci. U.S.A.">
        <title>Extensive sampling of basidiomycete genomes demonstrates inadequacy of the white-rot/brown-rot paradigm for wood decay fungi.</title>
        <authorList>
            <person name="Riley R."/>
            <person name="Salamov A.A."/>
            <person name="Brown D.W."/>
            <person name="Nagy L.G."/>
            <person name="Floudas D."/>
            <person name="Held B.W."/>
            <person name="Levasseur A."/>
            <person name="Lombard V."/>
            <person name="Morin E."/>
            <person name="Otillar R."/>
            <person name="Lindquist E.A."/>
            <person name="Sun H."/>
            <person name="LaButti K.M."/>
            <person name="Schmutz J."/>
            <person name="Jabbour D."/>
            <person name="Luo H."/>
            <person name="Baker S.E."/>
            <person name="Pisabarro A.G."/>
            <person name="Walton J.D."/>
            <person name="Blanchette R.A."/>
            <person name="Henrissat B."/>
            <person name="Martin F."/>
            <person name="Cullen D."/>
            <person name="Hibbett D.S."/>
            <person name="Grigoriev I.V."/>
        </authorList>
    </citation>
    <scope>NUCLEOTIDE SEQUENCE [LARGE SCALE GENOMIC DNA]</scope>
    <source>
        <strain evidence="3">MUCL 33604</strain>
    </source>
</reference>